<evidence type="ECO:0000313" key="3">
    <source>
        <dbReference type="Proteomes" id="UP000620124"/>
    </source>
</evidence>
<feature type="compositionally biased region" description="Polar residues" evidence="1">
    <location>
        <begin position="331"/>
        <end position="345"/>
    </location>
</feature>
<evidence type="ECO:0000313" key="2">
    <source>
        <dbReference type="EMBL" id="KAF7368630.1"/>
    </source>
</evidence>
<dbReference type="EMBL" id="JACAZI010000002">
    <property type="protein sequence ID" value="KAF7368630.1"/>
    <property type="molecule type" value="Genomic_DNA"/>
</dbReference>
<accession>A0A8H6Z3I2</accession>
<feature type="region of interest" description="Disordered" evidence="1">
    <location>
        <begin position="259"/>
        <end position="345"/>
    </location>
</feature>
<dbReference type="AlphaFoldDB" id="A0A8H6Z3I2"/>
<proteinExistence type="predicted"/>
<organism evidence="2 3">
    <name type="scientific">Mycena venus</name>
    <dbReference type="NCBI Taxonomy" id="2733690"/>
    <lineage>
        <taxon>Eukaryota</taxon>
        <taxon>Fungi</taxon>
        <taxon>Dikarya</taxon>
        <taxon>Basidiomycota</taxon>
        <taxon>Agaricomycotina</taxon>
        <taxon>Agaricomycetes</taxon>
        <taxon>Agaricomycetidae</taxon>
        <taxon>Agaricales</taxon>
        <taxon>Marasmiineae</taxon>
        <taxon>Mycenaceae</taxon>
        <taxon>Mycena</taxon>
    </lineage>
</organism>
<comment type="caution">
    <text evidence="2">The sequence shown here is derived from an EMBL/GenBank/DDBJ whole genome shotgun (WGS) entry which is preliminary data.</text>
</comment>
<protein>
    <submittedName>
        <fullName evidence="2">Uncharacterized protein</fullName>
    </submittedName>
</protein>
<sequence length="345" mass="39305">MYTLEIIQNMEDLVEKCLSLKTGDPDLDMNIDYYIEVLELVPFITGWYELDASATGLDELDTDTAHEIIQVSDMLAQKREDDITAGLKKIEYHVEESTLPMLAGFRIEQSIMVLLVLILRKHHEIISAGMQDMTSQEFSKEWDTMWRAIDVLIREFHDRLLSLRRSWRSQKLDINLQVQCYGGGLFNRWYQEYIKPDSLIVQYLADPNIKSTTFKPVDVEKDLKVDASFAQRVTAIEGRLDTIESMLKQLMSMGIRADGSQQAIQGHPPNDDGDNSPRSANPPAIVPTILGSATRIQASSTINRGMTQEQEEGTDENSNPQARNECRSGRHWNQQTEYNSDGNED</sequence>
<gene>
    <name evidence="2" type="ORF">MVEN_00187000</name>
</gene>
<reference evidence="2" key="1">
    <citation type="submission" date="2020-05" db="EMBL/GenBank/DDBJ databases">
        <title>Mycena genomes resolve the evolution of fungal bioluminescence.</title>
        <authorList>
            <person name="Tsai I.J."/>
        </authorList>
    </citation>
    <scope>NUCLEOTIDE SEQUENCE</scope>
    <source>
        <strain evidence="2">CCC161011</strain>
    </source>
</reference>
<feature type="compositionally biased region" description="Polar residues" evidence="1">
    <location>
        <begin position="294"/>
        <end position="308"/>
    </location>
</feature>
<dbReference type="Proteomes" id="UP000620124">
    <property type="component" value="Unassembled WGS sequence"/>
</dbReference>
<evidence type="ECO:0000256" key="1">
    <source>
        <dbReference type="SAM" id="MobiDB-lite"/>
    </source>
</evidence>
<dbReference type="OrthoDB" id="3222020at2759"/>
<name>A0A8H6Z3I2_9AGAR</name>
<keyword evidence="3" id="KW-1185">Reference proteome</keyword>